<evidence type="ECO:0000256" key="4">
    <source>
        <dbReference type="ARBA" id="ARBA00022475"/>
    </source>
</evidence>
<dbReference type="GO" id="GO:0005925">
    <property type="term" value="C:focal adhesion"/>
    <property type="evidence" value="ECO:0007669"/>
    <property type="project" value="TreeGrafter"/>
</dbReference>
<evidence type="ECO:0000256" key="21">
    <source>
        <dbReference type="SAM" id="SignalP"/>
    </source>
</evidence>
<dbReference type="InterPro" id="IPR002369">
    <property type="entry name" value="Integrin_bsu_VWA"/>
</dbReference>
<feature type="coiled-coil region" evidence="18">
    <location>
        <begin position="471"/>
        <end position="498"/>
    </location>
</feature>
<keyword evidence="8 21" id="KW-0732">Signal</keyword>
<dbReference type="Gene3D" id="1.20.5.100">
    <property type="entry name" value="Cytochrome c1, transmembrane anchor, C-terminal"/>
    <property type="match status" value="1"/>
</dbReference>
<feature type="region of interest" description="Disordered" evidence="19">
    <location>
        <begin position="1179"/>
        <end position="1200"/>
    </location>
</feature>
<dbReference type="GO" id="GO:0042302">
    <property type="term" value="F:structural constituent of cuticle"/>
    <property type="evidence" value="ECO:0007669"/>
    <property type="project" value="UniProtKB-UniRule"/>
</dbReference>
<dbReference type="InterPro" id="IPR057243">
    <property type="entry name" value="Integrin_I-EGF_CS"/>
</dbReference>
<dbReference type="PANTHER" id="PTHR10082:SF60">
    <property type="entry name" value="INTEGRIN BETA-PS"/>
    <property type="match status" value="1"/>
</dbReference>
<gene>
    <name evidence="23" type="ORF">GEV33_013584</name>
</gene>
<keyword evidence="24" id="KW-1185">Reference proteome</keyword>
<dbReference type="GO" id="GO:0008305">
    <property type="term" value="C:integrin complex"/>
    <property type="evidence" value="ECO:0007669"/>
    <property type="project" value="TreeGrafter"/>
</dbReference>
<dbReference type="Gene3D" id="4.10.1240.30">
    <property type="match status" value="2"/>
</dbReference>
<dbReference type="Proteomes" id="UP000719412">
    <property type="component" value="Unassembled WGS sequence"/>
</dbReference>
<evidence type="ECO:0000256" key="3">
    <source>
        <dbReference type="ARBA" id="ARBA00022460"/>
    </source>
</evidence>
<dbReference type="InterPro" id="IPR015812">
    <property type="entry name" value="Integrin_bsu"/>
</dbReference>
<dbReference type="PROSITE" id="PS51155">
    <property type="entry name" value="CHIT_BIND_RR_2"/>
    <property type="match status" value="2"/>
</dbReference>
<keyword evidence="9" id="KW-0677">Repeat</keyword>
<dbReference type="PROSITE" id="PS00233">
    <property type="entry name" value="CHIT_BIND_RR_1"/>
    <property type="match status" value="2"/>
</dbReference>
<dbReference type="FunFam" id="3.40.50.410:FF:000002">
    <property type="entry name" value="Integrin beta"/>
    <property type="match status" value="1"/>
</dbReference>
<evidence type="ECO:0000256" key="13">
    <source>
        <dbReference type="ARBA" id="ARBA00023136"/>
    </source>
</evidence>
<feature type="chain" id="PRO_5035161230" description="Integrin beta" evidence="21">
    <location>
        <begin position="18"/>
        <end position="1348"/>
    </location>
</feature>
<evidence type="ECO:0000256" key="16">
    <source>
        <dbReference type="PROSITE-ProRule" id="PRU00497"/>
    </source>
</evidence>
<evidence type="ECO:0000256" key="7">
    <source>
        <dbReference type="ARBA" id="ARBA00022692"/>
    </source>
</evidence>
<dbReference type="GO" id="GO:0007157">
    <property type="term" value="P:heterophilic cell-cell adhesion via plasma membrane cell adhesion molecules"/>
    <property type="evidence" value="ECO:0007669"/>
    <property type="project" value="UniProtKB-ARBA"/>
</dbReference>
<dbReference type="Pfam" id="PF00379">
    <property type="entry name" value="Chitin_bind_4"/>
    <property type="match status" value="2"/>
</dbReference>
<dbReference type="Pfam" id="PF07965">
    <property type="entry name" value="Integrin_B_tail"/>
    <property type="match status" value="2"/>
</dbReference>
<comment type="subcellular location">
    <subcellularLocation>
        <location evidence="1 17">Cell membrane</location>
        <topology evidence="1 17">Single-pass type I membrane protein</topology>
    </subcellularLocation>
</comment>
<dbReference type="InterPro" id="IPR000742">
    <property type="entry name" value="EGF"/>
</dbReference>
<dbReference type="GO" id="GO:0009986">
    <property type="term" value="C:cell surface"/>
    <property type="evidence" value="ECO:0007669"/>
    <property type="project" value="TreeGrafter"/>
</dbReference>
<evidence type="ECO:0000256" key="17">
    <source>
        <dbReference type="RuleBase" id="RU000633"/>
    </source>
</evidence>
<dbReference type="Pfam" id="PF23105">
    <property type="entry name" value="EGF_integrin"/>
    <property type="match status" value="2"/>
</dbReference>
<keyword evidence="6" id="KW-0597">Phosphoprotein</keyword>
<dbReference type="GO" id="GO:0007160">
    <property type="term" value="P:cell-matrix adhesion"/>
    <property type="evidence" value="ECO:0007669"/>
    <property type="project" value="TreeGrafter"/>
</dbReference>
<dbReference type="Pfam" id="PF00362">
    <property type="entry name" value="Integrin_beta"/>
    <property type="match status" value="1"/>
</dbReference>
<dbReference type="InterPro" id="IPR012896">
    <property type="entry name" value="Integrin_bsu_tail"/>
</dbReference>
<evidence type="ECO:0000313" key="23">
    <source>
        <dbReference type="EMBL" id="KAH0809209.1"/>
    </source>
</evidence>
<dbReference type="InterPro" id="IPR036349">
    <property type="entry name" value="Integrin_bsu_tail_dom_sf"/>
</dbReference>
<dbReference type="GO" id="GO:0005178">
    <property type="term" value="F:integrin binding"/>
    <property type="evidence" value="ECO:0007669"/>
    <property type="project" value="TreeGrafter"/>
</dbReference>
<keyword evidence="5" id="KW-0245">EGF-like domain</keyword>
<dbReference type="InterPro" id="IPR032695">
    <property type="entry name" value="Integrin_dom_sf"/>
</dbReference>
<dbReference type="InterPro" id="IPR057073">
    <property type="entry name" value="EGF_integrin_2"/>
</dbReference>
<evidence type="ECO:0000256" key="12">
    <source>
        <dbReference type="ARBA" id="ARBA00023037"/>
    </source>
</evidence>
<evidence type="ECO:0000256" key="2">
    <source>
        <dbReference type="ARBA" id="ARBA00007449"/>
    </source>
</evidence>
<dbReference type="EMBL" id="JABDTM020028277">
    <property type="protein sequence ID" value="KAH0809209.1"/>
    <property type="molecule type" value="Genomic_DNA"/>
</dbReference>
<name>A0A8J6H6W1_TENMO</name>
<dbReference type="SMART" id="SM00187">
    <property type="entry name" value="INB"/>
    <property type="match status" value="1"/>
</dbReference>
<dbReference type="SMART" id="SM01241">
    <property type="entry name" value="Integrin_b_cyt"/>
    <property type="match status" value="1"/>
</dbReference>
<keyword evidence="13 20" id="KW-0472">Membrane</keyword>
<dbReference type="GO" id="GO:0046872">
    <property type="term" value="F:metal ion binding"/>
    <property type="evidence" value="ECO:0007669"/>
    <property type="project" value="UniProtKB-KW"/>
</dbReference>
<evidence type="ECO:0000256" key="1">
    <source>
        <dbReference type="ARBA" id="ARBA00004251"/>
    </source>
</evidence>
<dbReference type="PROSITE" id="PS00243">
    <property type="entry name" value="I_EGF_1"/>
    <property type="match status" value="1"/>
</dbReference>
<dbReference type="PANTHER" id="PTHR10082">
    <property type="entry name" value="INTEGRIN BETA SUBUNIT"/>
    <property type="match status" value="1"/>
</dbReference>
<evidence type="ECO:0000256" key="9">
    <source>
        <dbReference type="ARBA" id="ARBA00022737"/>
    </source>
</evidence>
<dbReference type="FunFam" id="1.20.5.100:FF:000002">
    <property type="entry name" value="Integrin beta"/>
    <property type="match status" value="1"/>
</dbReference>
<dbReference type="InterPro" id="IPR000618">
    <property type="entry name" value="Insect_cuticle"/>
</dbReference>
<feature type="domain" description="EGF-like" evidence="22">
    <location>
        <begin position="908"/>
        <end position="919"/>
    </location>
</feature>
<feature type="transmembrane region" description="Helical" evidence="20">
    <location>
        <begin position="1059"/>
        <end position="1081"/>
    </location>
</feature>
<dbReference type="FunFam" id="2.10.25.10:FF:000036">
    <property type="entry name" value="Integrin beta"/>
    <property type="match status" value="1"/>
</dbReference>
<dbReference type="SMART" id="SM01242">
    <property type="entry name" value="Integrin_B_tail"/>
    <property type="match status" value="2"/>
</dbReference>
<dbReference type="SUPFAM" id="SSF53300">
    <property type="entry name" value="vWA-like"/>
    <property type="match status" value="1"/>
</dbReference>
<dbReference type="InterPro" id="IPR014836">
    <property type="entry name" value="Integrin_bsu_cyt_dom"/>
</dbReference>
<dbReference type="PROSITE" id="PS00022">
    <property type="entry name" value="EGF_1"/>
    <property type="match status" value="1"/>
</dbReference>
<keyword evidence="18" id="KW-0175">Coiled coil</keyword>
<feature type="signal peptide" evidence="21">
    <location>
        <begin position="1"/>
        <end position="17"/>
    </location>
</feature>
<keyword evidence="11 20" id="KW-1133">Transmembrane helix</keyword>
<keyword evidence="10 17" id="KW-0130">Cell adhesion</keyword>
<proteinExistence type="inferred from homology"/>
<reference evidence="23" key="2">
    <citation type="submission" date="2021-08" db="EMBL/GenBank/DDBJ databases">
        <authorList>
            <person name="Eriksson T."/>
        </authorList>
    </citation>
    <scope>NUCLEOTIDE SEQUENCE</scope>
    <source>
        <strain evidence="23">Stoneville</strain>
        <tissue evidence="23">Whole head</tissue>
    </source>
</reference>
<evidence type="ECO:0000256" key="5">
    <source>
        <dbReference type="ARBA" id="ARBA00022536"/>
    </source>
</evidence>
<evidence type="ECO:0000313" key="24">
    <source>
        <dbReference type="Proteomes" id="UP000719412"/>
    </source>
</evidence>
<organism evidence="23 24">
    <name type="scientific">Tenebrio molitor</name>
    <name type="common">Yellow mealworm beetle</name>
    <dbReference type="NCBI Taxonomy" id="7067"/>
    <lineage>
        <taxon>Eukaryota</taxon>
        <taxon>Metazoa</taxon>
        <taxon>Ecdysozoa</taxon>
        <taxon>Arthropoda</taxon>
        <taxon>Hexapoda</taxon>
        <taxon>Insecta</taxon>
        <taxon>Pterygota</taxon>
        <taxon>Neoptera</taxon>
        <taxon>Endopterygota</taxon>
        <taxon>Coleoptera</taxon>
        <taxon>Polyphaga</taxon>
        <taxon>Cucujiformia</taxon>
        <taxon>Tenebrionidae</taxon>
        <taxon>Tenebrio</taxon>
    </lineage>
</organism>
<dbReference type="Pfam" id="PF08725">
    <property type="entry name" value="Integrin_b_cyt"/>
    <property type="match status" value="1"/>
</dbReference>
<evidence type="ECO:0000256" key="15">
    <source>
        <dbReference type="ARBA" id="ARBA00023180"/>
    </source>
</evidence>
<dbReference type="SUPFAM" id="SSF69687">
    <property type="entry name" value="Integrin beta tail domain"/>
    <property type="match status" value="2"/>
</dbReference>
<evidence type="ECO:0000256" key="18">
    <source>
        <dbReference type="SAM" id="Coils"/>
    </source>
</evidence>
<dbReference type="SUPFAM" id="SSF69179">
    <property type="entry name" value="Integrin domains"/>
    <property type="match status" value="1"/>
</dbReference>
<accession>A0A8J6H6W1</accession>
<dbReference type="GO" id="GO:0016477">
    <property type="term" value="P:cell migration"/>
    <property type="evidence" value="ECO:0007669"/>
    <property type="project" value="TreeGrafter"/>
</dbReference>
<keyword evidence="15" id="KW-0325">Glycoprotein</keyword>
<evidence type="ECO:0000256" key="6">
    <source>
        <dbReference type="ARBA" id="ARBA00022553"/>
    </source>
</evidence>
<evidence type="ECO:0000259" key="22">
    <source>
        <dbReference type="PROSITE" id="PS00022"/>
    </source>
</evidence>
<dbReference type="GO" id="GO:0007229">
    <property type="term" value="P:integrin-mediated signaling pathway"/>
    <property type="evidence" value="ECO:0007669"/>
    <property type="project" value="UniProtKB-KW"/>
</dbReference>
<keyword evidence="12 17" id="KW-0401">Integrin</keyword>
<dbReference type="Gene3D" id="3.40.50.410">
    <property type="entry name" value="von Willebrand factor, type A domain"/>
    <property type="match status" value="1"/>
</dbReference>
<evidence type="ECO:0000256" key="8">
    <source>
        <dbReference type="ARBA" id="ARBA00022729"/>
    </source>
</evidence>
<evidence type="ECO:0000256" key="14">
    <source>
        <dbReference type="ARBA" id="ARBA00023157"/>
    </source>
</evidence>
<dbReference type="InterPro" id="IPR031311">
    <property type="entry name" value="CHIT_BIND_RR_consensus"/>
</dbReference>
<comment type="similarity">
    <text evidence="2 17">Belongs to the integrin beta chain family.</text>
</comment>
<evidence type="ECO:0000256" key="10">
    <source>
        <dbReference type="ARBA" id="ARBA00022889"/>
    </source>
</evidence>
<dbReference type="GO" id="GO:0033627">
    <property type="term" value="P:cell adhesion mediated by integrin"/>
    <property type="evidence" value="ECO:0007669"/>
    <property type="project" value="TreeGrafter"/>
</dbReference>
<keyword evidence="7 17" id="KW-0812">Transmembrane</keyword>
<evidence type="ECO:0000256" key="20">
    <source>
        <dbReference type="SAM" id="Phobius"/>
    </source>
</evidence>
<evidence type="ECO:0000256" key="11">
    <source>
        <dbReference type="ARBA" id="ARBA00022989"/>
    </source>
</evidence>
<keyword evidence="14" id="KW-1015">Disulfide bond</keyword>
<protein>
    <recommendedName>
        <fullName evidence="17">Integrin beta</fullName>
    </recommendedName>
</protein>
<keyword evidence="3 16" id="KW-0193">Cuticle</keyword>
<dbReference type="SUPFAM" id="SSF57196">
    <property type="entry name" value="EGF/Laminin"/>
    <property type="match status" value="1"/>
</dbReference>
<dbReference type="Gene3D" id="2.10.25.10">
    <property type="entry name" value="Laminin"/>
    <property type="match status" value="5"/>
</dbReference>
<dbReference type="PRINTS" id="PR01186">
    <property type="entry name" value="INTEGRINB"/>
</dbReference>
<sequence length="1348" mass="148929">MFSLIFSLALFVAFAAADVRDLYQPNQNSRLLSPFGNQPPFATNPGPAIKFDTPTSPGQHIPILRQEQTVDPDGSYKWAYETGNGIVAEEQGALRQQGGPEPSIAAQGSFGYTSPEGHPISVTYVADENGFQPQGAHLPTPPPIPPAILRALEWIAAHPEQNQNQNQSASVIPDMFRSVRVHRSCHPPPNLLLQLLVCALVAAALADVSHLFRNRPFPAAPVRRVTVTAVPAAPIAYSGGGRQVAILRQNQDLQLDGSYQFSYETENGIAAEERADVRAVGNELEKSAQGTFSWTSPEGERVSVAYLADGNGYQPQGSHIPVAPPVPPAIQRALDWIASHPEPAQLFTAPLFLALIVKLVLSQNSANNCISKETCSECIQELGCIWCITPNSENHCIHKDAAAANWCQKTLVVNPKSSFKILQNKELTSAAGKAVQIKPQRVTVTLRKGEEFTLPFQYAQAEDYPVDLYYIMDLSASMEEHREKLAKLGEKLAKTMMNITSNFRLGFGSFVDKVDLPFVSTVPSKLKQPCKLNRNGKSVICVSPYSFKNHMSLTDDYNRFSREVSQARVSGNLDAPEGGFDGLMQAIVCKDVIGWRAKARHMIVFSTDAEFHIAGDGKLAGVVEPNDAHCHMENNLYTHDLKIDYPSVSHINYLAKENNVNIVFAIVKKRQVVDSYKSLSEVIENSNMGALDERSENVIKLVVDNYNKIVDSVTISANSSSDVEVKISSTCPHPKANGCTNIHVGEIVNFTATITPLACTKGSTRKTISIKPEALDESIIIDLEVLCDCDCESSSSKFYKKKSPSCSSSGTLKCGVCDCDSGSYGKKCECNGESSDSTDITNCKLNQNDTVICSGLGICRCGQCKCNKRANPEEKIFGKFCDCDNYSCKRVNGKLCSQRGTCDCGGVCKCMAGWTGDACQCPDTNNTCIKPDNNLICNGHGSCNCGRCECFDEAVRYSGKYCDECPTCEGQRCQELRPCVECQAYKSGPYNEEQCRSNCTTFLTEIVDKLENKEDSNVKTCTLVDEKDCTFVFQYEYGDNKELKVVAERKKVCREPPNVLAWVLGVIGSILIAGLIMLLIWKVCTTVHDRREYARFENERKKLKWHRNDNPLYKEATSTFANPLYGNSSKMRPRTKIDARTGLHKYDEFVKDEQLIIFDEPTGSDFVEGSGADLKTQLALEGSGSDPNSQDDGSGRDSNFEDARDDCVESGYSAVCSGKGVCVNNKCRCNSNEFEIGNSTVLYRYSGRYCEECPYCKGQRCAQFLPCIECNLFQKDANCNPYCMFQYEIVEMVSRDVDNDEKLCDVENSEGCFFKFKYRYNGRNSVTVQYEKEIFCFNGLKCKGAKIE</sequence>
<evidence type="ECO:0000256" key="19">
    <source>
        <dbReference type="SAM" id="MobiDB-lite"/>
    </source>
</evidence>
<keyword evidence="4" id="KW-1003">Cell membrane</keyword>
<dbReference type="InterPro" id="IPR036465">
    <property type="entry name" value="vWFA_dom_sf"/>
</dbReference>
<dbReference type="PROSITE" id="PS52047">
    <property type="entry name" value="I_EGF_2"/>
    <property type="match status" value="1"/>
</dbReference>
<comment type="caution">
    <text evidence="23">The sequence shown here is derived from an EMBL/GenBank/DDBJ whole genome shotgun (WGS) entry which is preliminary data.</text>
</comment>
<dbReference type="Gene3D" id="2.60.40.1510">
    <property type="entry name" value="ntegrin, alpha v. Chain A, domain 3"/>
    <property type="match status" value="1"/>
</dbReference>
<reference evidence="23" key="1">
    <citation type="journal article" date="2020" name="J Insects Food Feed">
        <title>The yellow mealworm (Tenebrio molitor) genome: a resource for the emerging insects as food and feed industry.</title>
        <authorList>
            <person name="Eriksson T."/>
            <person name="Andere A."/>
            <person name="Kelstrup H."/>
            <person name="Emery V."/>
            <person name="Picard C."/>
        </authorList>
    </citation>
    <scope>NUCLEOTIDE SEQUENCE</scope>
    <source>
        <strain evidence="23">Stoneville</strain>
        <tissue evidence="23">Whole head</tissue>
    </source>
</reference>